<dbReference type="EMBL" id="QHBU01000117">
    <property type="protein sequence ID" value="PZR81281.1"/>
    <property type="molecule type" value="Genomic_DNA"/>
</dbReference>
<sequence length="89" mass="9343">MSDETAPPEKHHHSLRERIDAAEAAADEVVAEESGQLGGEVSALAVPFEEIAAAVRAAIHPHDLAKHEVVDGDEDEPSAEVAKDKPTGS</sequence>
<organism evidence="3 4">
    <name type="scientific">Candidatus Aeolococcus gillhamiae</name>
    <dbReference type="NCBI Taxonomy" id="3127015"/>
    <lineage>
        <taxon>Bacteria</taxon>
        <taxon>Bacillati</taxon>
        <taxon>Candidatus Dormiibacterota</taxon>
        <taxon>Candidatus Dormibacteria</taxon>
        <taxon>Candidatus Aeolococcales</taxon>
        <taxon>Candidatus Aeolococcaceae</taxon>
        <taxon>Candidatus Aeolococcus</taxon>
    </lineage>
</organism>
<evidence type="ECO:0000256" key="1">
    <source>
        <dbReference type="SAM" id="MobiDB-lite"/>
    </source>
</evidence>
<feature type="region of interest" description="Disordered" evidence="1">
    <location>
        <begin position="66"/>
        <end position="89"/>
    </location>
</feature>
<dbReference type="Proteomes" id="UP000248724">
    <property type="component" value="Unassembled WGS sequence"/>
</dbReference>
<evidence type="ECO:0000313" key="5">
    <source>
        <dbReference type="Proteomes" id="UP000606991"/>
    </source>
</evidence>
<comment type="caution">
    <text evidence="3">The sequence shown here is derived from an EMBL/GenBank/DDBJ whole genome shotgun (WGS) entry which is preliminary data.</text>
</comment>
<dbReference type="RefSeq" id="WP_337312666.1">
    <property type="nucleotide sequence ID" value="NZ_JAEKNS010000122.1"/>
</dbReference>
<gene>
    <name evidence="3" type="ORF">DLM65_06185</name>
    <name evidence="2" type="ORF">JF886_11710</name>
</gene>
<name>A0A2W6ATU5_9BACT</name>
<dbReference type="Proteomes" id="UP000606991">
    <property type="component" value="Unassembled WGS sequence"/>
</dbReference>
<proteinExistence type="predicted"/>
<accession>A0A934K4A6</accession>
<evidence type="ECO:0000313" key="2">
    <source>
        <dbReference type="EMBL" id="MBJ7595500.1"/>
    </source>
</evidence>
<evidence type="ECO:0000313" key="4">
    <source>
        <dbReference type="Proteomes" id="UP000248724"/>
    </source>
</evidence>
<protein>
    <submittedName>
        <fullName evidence="3">Uncharacterized protein</fullName>
    </submittedName>
</protein>
<dbReference type="AlphaFoldDB" id="A0A2W6ATU5"/>
<dbReference type="EMBL" id="JAEKNS010000122">
    <property type="protein sequence ID" value="MBJ7595500.1"/>
    <property type="molecule type" value="Genomic_DNA"/>
</dbReference>
<accession>A0A2W6ATU5</accession>
<reference evidence="3" key="2">
    <citation type="submission" date="2018-05" db="EMBL/GenBank/DDBJ databases">
        <authorList>
            <person name="Ferrari B."/>
        </authorList>
    </citation>
    <scope>NUCLEOTIDE SEQUENCE</scope>
    <source>
        <strain evidence="3">RRmetagenome_bin12</strain>
    </source>
</reference>
<evidence type="ECO:0000313" key="3">
    <source>
        <dbReference type="EMBL" id="PZR81281.1"/>
    </source>
</evidence>
<reference evidence="2 5" key="3">
    <citation type="submission" date="2020-10" db="EMBL/GenBank/DDBJ databases">
        <title>Ca. Dormibacterota MAGs.</title>
        <authorList>
            <person name="Montgomery K."/>
        </authorList>
    </citation>
    <scope>NUCLEOTIDE SEQUENCE [LARGE SCALE GENOMIC DNA]</scope>
    <source>
        <strain evidence="2">SC8812_S17_18</strain>
    </source>
</reference>
<reference evidence="3 4" key="1">
    <citation type="journal article" date="2017" name="Nature">
        <title>Atmospheric trace gases support primary production in Antarctic desert surface soil.</title>
        <authorList>
            <person name="Ji M."/>
            <person name="Greening C."/>
            <person name="Vanwonterghem I."/>
            <person name="Carere C.R."/>
            <person name="Bay S.K."/>
            <person name="Steen J.A."/>
            <person name="Montgomery K."/>
            <person name="Lines T."/>
            <person name="Beardall J."/>
            <person name="van Dorst J."/>
            <person name="Snape I."/>
            <person name="Stott M.B."/>
            <person name="Hugenholtz P."/>
            <person name="Ferrari B.C."/>
        </authorList>
    </citation>
    <scope>NUCLEOTIDE SEQUENCE [LARGE SCALE GENOMIC DNA]</scope>
    <source>
        <strain evidence="3">RRmetagenome_bin12</strain>
    </source>
</reference>